<feature type="domain" description="RING-type" evidence="5">
    <location>
        <begin position="115"/>
        <end position="156"/>
    </location>
</feature>
<reference evidence="6 7" key="1">
    <citation type="submission" date="2024-02" db="EMBL/GenBank/DDBJ databases">
        <title>High-quality chromosome-scale genome assembly of Pensacola bahiagrass (Paspalum notatum Flugge var. saurae).</title>
        <authorList>
            <person name="Vega J.M."/>
            <person name="Podio M."/>
            <person name="Orjuela J."/>
            <person name="Siena L.A."/>
            <person name="Pessino S.C."/>
            <person name="Combes M.C."/>
            <person name="Mariac C."/>
            <person name="Albertini E."/>
            <person name="Pupilli F."/>
            <person name="Ortiz J.P.A."/>
            <person name="Leblanc O."/>
        </authorList>
    </citation>
    <scope>NUCLEOTIDE SEQUENCE [LARGE SCALE GENOMIC DNA]</scope>
    <source>
        <strain evidence="6">R1</strain>
        <tissue evidence="6">Leaf</tissue>
    </source>
</reference>
<dbReference type="AlphaFoldDB" id="A0AAQ3TTI7"/>
<dbReference type="SUPFAM" id="SSF57850">
    <property type="entry name" value="RING/U-box"/>
    <property type="match status" value="1"/>
</dbReference>
<evidence type="ECO:0000313" key="6">
    <source>
        <dbReference type="EMBL" id="WVZ77540.1"/>
    </source>
</evidence>
<evidence type="ECO:0000256" key="4">
    <source>
        <dbReference type="PROSITE-ProRule" id="PRU00175"/>
    </source>
</evidence>
<evidence type="ECO:0000256" key="2">
    <source>
        <dbReference type="ARBA" id="ARBA00022771"/>
    </source>
</evidence>
<dbReference type="InterPro" id="IPR013083">
    <property type="entry name" value="Znf_RING/FYVE/PHD"/>
</dbReference>
<dbReference type="SMART" id="SM00184">
    <property type="entry name" value="RING"/>
    <property type="match status" value="1"/>
</dbReference>
<keyword evidence="1" id="KW-0479">Metal-binding</keyword>
<evidence type="ECO:0000313" key="7">
    <source>
        <dbReference type="Proteomes" id="UP001341281"/>
    </source>
</evidence>
<evidence type="ECO:0000256" key="3">
    <source>
        <dbReference type="ARBA" id="ARBA00022833"/>
    </source>
</evidence>
<dbReference type="GO" id="GO:0005737">
    <property type="term" value="C:cytoplasm"/>
    <property type="evidence" value="ECO:0007669"/>
    <property type="project" value="TreeGrafter"/>
</dbReference>
<dbReference type="GO" id="GO:0061630">
    <property type="term" value="F:ubiquitin protein ligase activity"/>
    <property type="evidence" value="ECO:0007669"/>
    <property type="project" value="TreeGrafter"/>
</dbReference>
<feature type="non-terminal residue" evidence="6">
    <location>
        <position position="1"/>
    </location>
</feature>
<organism evidence="6 7">
    <name type="scientific">Paspalum notatum var. saurae</name>
    <dbReference type="NCBI Taxonomy" id="547442"/>
    <lineage>
        <taxon>Eukaryota</taxon>
        <taxon>Viridiplantae</taxon>
        <taxon>Streptophyta</taxon>
        <taxon>Embryophyta</taxon>
        <taxon>Tracheophyta</taxon>
        <taxon>Spermatophyta</taxon>
        <taxon>Magnoliopsida</taxon>
        <taxon>Liliopsida</taxon>
        <taxon>Poales</taxon>
        <taxon>Poaceae</taxon>
        <taxon>PACMAD clade</taxon>
        <taxon>Panicoideae</taxon>
        <taxon>Andropogonodae</taxon>
        <taxon>Paspaleae</taxon>
        <taxon>Paspalinae</taxon>
        <taxon>Paspalum</taxon>
    </lineage>
</organism>
<sequence>MLSGLDSLDPPGPVVGGFQAVLDADEVAASDDDEAGGVVGGLMLSGFDLVTPQVARPFRMVVGGEDTDSDDADFNLLEVLAGRVGDAARGLPASRTAVEGLQEVALTDDEASHGCAVCKDGISPGQSVLKLPCKHYFHGDCIRPWLNIRNTCPVCRFELPTGDAEYDRRRRTGVVPVPQQSGPAQSGAAGAGSGAMADAAYSTECSGENRPGQGTSYGISHLGIKKKRRTGICRPRCFPRIESQGPQLCLTGVTTVKSVKPRPAGIQTTIKHREPAAALRRRQQLPASDGGVVCAADFSAIEATAQQ</sequence>
<dbReference type="Pfam" id="PF13639">
    <property type="entry name" value="zf-RING_2"/>
    <property type="match status" value="1"/>
</dbReference>
<dbReference type="PROSITE" id="PS50089">
    <property type="entry name" value="ZF_RING_2"/>
    <property type="match status" value="1"/>
</dbReference>
<proteinExistence type="predicted"/>
<dbReference type="PANTHER" id="PTHR15710:SF108">
    <property type="entry name" value="OS03G0286100 PROTEIN"/>
    <property type="match status" value="1"/>
</dbReference>
<dbReference type="EMBL" id="CP144749">
    <property type="protein sequence ID" value="WVZ77540.1"/>
    <property type="molecule type" value="Genomic_DNA"/>
</dbReference>
<evidence type="ECO:0000259" key="5">
    <source>
        <dbReference type="PROSITE" id="PS50089"/>
    </source>
</evidence>
<gene>
    <name evidence="6" type="ORF">U9M48_025398</name>
</gene>
<keyword evidence="2 4" id="KW-0863">Zinc-finger</keyword>
<accession>A0AAQ3TTI7</accession>
<keyword evidence="3" id="KW-0862">Zinc</keyword>
<dbReference type="InterPro" id="IPR011016">
    <property type="entry name" value="Znf_RING-CH"/>
</dbReference>
<keyword evidence="7" id="KW-1185">Reference proteome</keyword>
<dbReference type="SMART" id="SM00744">
    <property type="entry name" value="RINGv"/>
    <property type="match status" value="1"/>
</dbReference>
<dbReference type="PANTHER" id="PTHR15710">
    <property type="entry name" value="E3 UBIQUITIN-PROTEIN LIGASE PRAJA"/>
    <property type="match status" value="1"/>
</dbReference>
<dbReference type="InterPro" id="IPR001841">
    <property type="entry name" value="Znf_RING"/>
</dbReference>
<dbReference type="Gene3D" id="3.30.40.10">
    <property type="entry name" value="Zinc/RING finger domain, C3HC4 (zinc finger)"/>
    <property type="match status" value="1"/>
</dbReference>
<dbReference type="Proteomes" id="UP001341281">
    <property type="component" value="Chromosome 05"/>
</dbReference>
<name>A0AAQ3TTI7_PASNO</name>
<dbReference type="GO" id="GO:0016567">
    <property type="term" value="P:protein ubiquitination"/>
    <property type="evidence" value="ECO:0007669"/>
    <property type="project" value="TreeGrafter"/>
</dbReference>
<evidence type="ECO:0000256" key="1">
    <source>
        <dbReference type="ARBA" id="ARBA00022723"/>
    </source>
</evidence>
<protein>
    <recommendedName>
        <fullName evidence="5">RING-type domain-containing protein</fullName>
    </recommendedName>
</protein>
<dbReference type="GO" id="GO:0008270">
    <property type="term" value="F:zinc ion binding"/>
    <property type="evidence" value="ECO:0007669"/>
    <property type="project" value="UniProtKB-KW"/>
</dbReference>